<keyword evidence="2" id="KW-1185">Reference proteome</keyword>
<organism evidence="1 2">
    <name type="scientific">Nonlabens spongiae</name>
    <dbReference type="NCBI Taxonomy" id="331648"/>
    <lineage>
        <taxon>Bacteria</taxon>
        <taxon>Pseudomonadati</taxon>
        <taxon>Bacteroidota</taxon>
        <taxon>Flavobacteriia</taxon>
        <taxon>Flavobacteriales</taxon>
        <taxon>Flavobacteriaceae</taxon>
        <taxon>Nonlabens</taxon>
    </lineage>
</organism>
<dbReference type="STRING" id="331648.BST97_04700"/>
<protein>
    <submittedName>
        <fullName evidence="1">Uncharacterized protein</fullName>
    </submittedName>
</protein>
<evidence type="ECO:0000313" key="2">
    <source>
        <dbReference type="Proteomes" id="UP000193431"/>
    </source>
</evidence>
<accession>A0A1W6MIE3</accession>
<reference evidence="1 2" key="1">
    <citation type="submission" date="2016-11" db="EMBL/GenBank/DDBJ databases">
        <title>Trade-off between light-utilization and light-protection in marine flavobacteria.</title>
        <authorList>
            <person name="Kumagai Y."/>
        </authorList>
    </citation>
    <scope>NUCLEOTIDE SEQUENCE [LARGE SCALE GENOMIC DNA]</scope>
    <source>
        <strain evidence="1 2">JCM 13191</strain>
    </source>
</reference>
<name>A0A1W6MIE3_9FLAO</name>
<dbReference type="EMBL" id="CP019344">
    <property type="protein sequence ID" value="ARN77337.1"/>
    <property type="molecule type" value="Genomic_DNA"/>
</dbReference>
<dbReference type="AlphaFoldDB" id="A0A1W6MIE3"/>
<sequence length="124" mass="14183">MISILGCQDFTPKSKTPKVEFVNKTAFEKKAKEIVAFEDLGISYLGIGHKVDSFAYKPNFILRKPEIDYDDSLQVQGVLDKLEILIDAEVKNLSDFQGVQITFEKQTEVSPDFIKEKNLIYNLY</sequence>
<evidence type="ECO:0000313" key="1">
    <source>
        <dbReference type="EMBL" id="ARN77337.1"/>
    </source>
</evidence>
<dbReference type="Proteomes" id="UP000193431">
    <property type="component" value="Chromosome"/>
</dbReference>
<proteinExistence type="predicted"/>
<gene>
    <name evidence="1" type="ORF">BST97_04700</name>
</gene>